<feature type="transmembrane region" description="Helical" evidence="10">
    <location>
        <begin position="126"/>
        <end position="149"/>
    </location>
</feature>
<dbReference type="PANTHER" id="PTHR24249:SF381">
    <property type="entry name" value="TRACE AMINE ASSOCIATED RECEPTOR 19P-RELATED"/>
    <property type="match status" value="1"/>
</dbReference>
<feature type="domain" description="G-protein coupled receptors family 1 profile" evidence="11">
    <location>
        <begin position="106"/>
        <end position="357"/>
    </location>
</feature>
<keyword evidence="8 9" id="KW-0807">Transducer</keyword>
<comment type="subcellular location">
    <subcellularLocation>
        <location evidence="1">Cell membrane</location>
        <topology evidence="1">Multi-pass membrane protein</topology>
    </subcellularLocation>
</comment>
<feature type="transmembrane region" description="Helical" evidence="10">
    <location>
        <begin position="306"/>
        <end position="331"/>
    </location>
</feature>
<comment type="caution">
    <text evidence="12">The sequence shown here is derived from an EMBL/GenBank/DDBJ whole genome shotgun (WGS) entry which is preliminary data.</text>
</comment>
<keyword evidence="3 9" id="KW-0812">Transmembrane</keyword>
<dbReference type="AlphaFoldDB" id="A0A9D2XRK8"/>
<evidence type="ECO:0000259" key="11">
    <source>
        <dbReference type="PROSITE" id="PS50262"/>
    </source>
</evidence>
<dbReference type="InterPro" id="IPR050569">
    <property type="entry name" value="TAAR"/>
</dbReference>
<dbReference type="PANTHER" id="PTHR24249">
    <property type="entry name" value="HISTAMINE RECEPTOR-RELATED G-PROTEIN COUPLED RECEPTOR"/>
    <property type="match status" value="1"/>
</dbReference>
<dbReference type="PROSITE" id="PS50262">
    <property type="entry name" value="G_PROTEIN_RECEP_F1_2"/>
    <property type="match status" value="1"/>
</dbReference>
<evidence type="ECO:0000256" key="9">
    <source>
        <dbReference type="RuleBase" id="RU000688"/>
    </source>
</evidence>
<dbReference type="PRINTS" id="PR00237">
    <property type="entry name" value="GPCRRHODOPSN"/>
</dbReference>
<keyword evidence="5 9" id="KW-0297">G-protein coupled receptor</keyword>
<evidence type="ECO:0000256" key="3">
    <source>
        <dbReference type="ARBA" id="ARBA00022692"/>
    </source>
</evidence>
<dbReference type="GO" id="GO:0005886">
    <property type="term" value="C:plasma membrane"/>
    <property type="evidence" value="ECO:0007669"/>
    <property type="project" value="UniProtKB-SubCell"/>
</dbReference>
<dbReference type="InterPro" id="IPR000276">
    <property type="entry name" value="GPCR_Rhodpsn"/>
</dbReference>
<dbReference type="KEGG" id="nfu:107384594"/>
<feature type="transmembrane region" description="Helical" evidence="10">
    <location>
        <begin position="204"/>
        <end position="223"/>
    </location>
</feature>
<reference evidence="12" key="1">
    <citation type="submission" date="2020-03" db="EMBL/GenBank/DDBJ databases">
        <title>Intra-Species Differences in Population Size shape Life History and Genome Evolution.</title>
        <authorList>
            <person name="Willemsen D."/>
            <person name="Cui R."/>
            <person name="Valenzano D.R."/>
        </authorList>
    </citation>
    <scope>NUCLEOTIDE SEQUENCE</scope>
    <source>
        <strain evidence="12">GRZ</strain>
        <tissue evidence="12">Whole</tissue>
    </source>
</reference>
<evidence type="ECO:0000256" key="10">
    <source>
        <dbReference type="SAM" id="Phobius"/>
    </source>
</evidence>
<protein>
    <submittedName>
        <fullName evidence="12">Trace amine-associated receptor 13c-like</fullName>
    </submittedName>
</protein>
<evidence type="ECO:0000313" key="13">
    <source>
        <dbReference type="Proteomes" id="UP000822369"/>
    </source>
</evidence>
<accession>A0A9D2XRK8</accession>
<dbReference type="Pfam" id="PF00001">
    <property type="entry name" value="7tm_1"/>
    <property type="match status" value="1"/>
</dbReference>
<evidence type="ECO:0000256" key="6">
    <source>
        <dbReference type="ARBA" id="ARBA00023136"/>
    </source>
</evidence>
<comment type="similarity">
    <text evidence="9">Belongs to the G-protein coupled receptor 1 family.</text>
</comment>
<feature type="transmembrane region" description="Helical" evidence="10">
    <location>
        <begin position="253"/>
        <end position="276"/>
    </location>
</feature>
<name>A0A9D2XRK8_NOTFU</name>
<dbReference type="OMA" id="YYCVTLM"/>
<keyword evidence="2" id="KW-1003">Cell membrane</keyword>
<feature type="transmembrane region" description="Helical" evidence="10">
    <location>
        <begin position="161"/>
        <end position="183"/>
    </location>
</feature>
<organism evidence="12 13">
    <name type="scientific">Nothobranchius furzeri</name>
    <name type="common">Turquoise killifish</name>
    <dbReference type="NCBI Taxonomy" id="105023"/>
    <lineage>
        <taxon>Eukaryota</taxon>
        <taxon>Metazoa</taxon>
        <taxon>Chordata</taxon>
        <taxon>Craniata</taxon>
        <taxon>Vertebrata</taxon>
        <taxon>Euteleostomi</taxon>
        <taxon>Actinopterygii</taxon>
        <taxon>Neopterygii</taxon>
        <taxon>Teleostei</taxon>
        <taxon>Neoteleostei</taxon>
        <taxon>Acanthomorphata</taxon>
        <taxon>Ovalentaria</taxon>
        <taxon>Atherinomorphae</taxon>
        <taxon>Cyprinodontiformes</taxon>
        <taxon>Nothobranchiidae</taxon>
        <taxon>Nothobranchius</taxon>
    </lineage>
</organism>
<dbReference type="SMART" id="SM01381">
    <property type="entry name" value="7TM_GPCR_Srsx"/>
    <property type="match status" value="1"/>
</dbReference>
<evidence type="ECO:0000256" key="8">
    <source>
        <dbReference type="ARBA" id="ARBA00023224"/>
    </source>
</evidence>
<keyword evidence="7 9" id="KW-0675">Receptor</keyword>
<feature type="transmembrane region" description="Helical" evidence="10">
    <location>
        <begin position="90"/>
        <end position="114"/>
    </location>
</feature>
<dbReference type="GO" id="GO:0001594">
    <property type="term" value="F:trace-amine receptor activity"/>
    <property type="evidence" value="ECO:0007669"/>
    <property type="project" value="TreeGrafter"/>
</dbReference>
<dbReference type="EMBL" id="JAAVVJ010000014">
    <property type="protein sequence ID" value="KAF7207020.1"/>
    <property type="molecule type" value="Genomic_DNA"/>
</dbReference>
<dbReference type="OrthoDB" id="10042731at2759"/>
<keyword evidence="4 10" id="KW-1133">Transmembrane helix</keyword>
<evidence type="ECO:0000256" key="7">
    <source>
        <dbReference type="ARBA" id="ARBA00023170"/>
    </source>
</evidence>
<dbReference type="SUPFAM" id="SSF81321">
    <property type="entry name" value="Family A G protein-coupled receptor-like"/>
    <property type="match status" value="1"/>
</dbReference>
<feature type="transmembrane region" description="Helical" evidence="10">
    <location>
        <begin position="343"/>
        <end position="364"/>
    </location>
</feature>
<evidence type="ECO:0000256" key="2">
    <source>
        <dbReference type="ARBA" id="ARBA00022475"/>
    </source>
</evidence>
<gene>
    <name evidence="12" type="ORF">G4P62_009480</name>
</gene>
<dbReference type="PROSITE" id="PS00237">
    <property type="entry name" value="G_PROTEIN_RECEP_F1_1"/>
    <property type="match status" value="1"/>
</dbReference>
<evidence type="ECO:0000256" key="5">
    <source>
        <dbReference type="ARBA" id="ARBA00023040"/>
    </source>
</evidence>
<dbReference type="InterPro" id="IPR017452">
    <property type="entry name" value="GPCR_Rhodpsn_7TM"/>
</dbReference>
<keyword evidence="6 10" id="KW-0472">Membrane</keyword>
<sequence length="387" mass="43360">MYTFTYLKCEMEMMTSMLSVTVSREMEDNVTYMSMEMEEGFTVFLQEEFGSCGKQSSASSELLIIRNRKLLSPAGSLKLRKTNHPPSISMLIYFTLSSISVLTIIPNVLLVIAIIHFRKLHSPTNFLLLSLAVSDFLVGFLISFQIMLMDGCWYLGDIMCAMYLFLDYVITSVSGGTMVLISVDRYVAVCNPLYYPSKVTAGKSKMCILLCWASAVVFHSLLLKNNLQNPGRYKSCYGECVVVVEYIGEILDLFFSFIGPITVIIVLYSRVFVVAVSQARSMRSRVAAVTLHGSVRVKAKKSEMKAAMILGVVVVVFFLCTCPYYCVALMAQDTGVSTSSVAFLLFYFNSTLNPLIYALFYPWFRKSVKIILTLQILKPGSCDTNLM</sequence>
<evidence type="ECO:0000256" key="1">
    <source>
        <dbReference type="ARBA" id="ARBA00004651"/>
    </source>
</evidence>
<dbReference type="Gene3D" id="1.20.1070.10">
    <property type="entry name" value="Rhodopsin 7-helix transmembrane proteins"/>
    <property type="match status" value="1"/>
</dbReference>
<proteinExistence type="inferred from homology"/>
<dbReference type="CDD" id="cd15055">
    <property type="entry name" value="7tmA_TAARs"/>
    <property type="match status" value="1"/>
</dbReference>
<evidence type="ECO:0000256" key="4">
    <source>
        <dbReference type="ARBA" id="ARBA00022989"/>
    </source>
</evidence>
<evidence type="ECO:0000313" key="12">
    <source>
        <dbReference type="EMBL" id="KAF7207020.1"/>
    </source>
</evidence>
<dbReference type="Proteomes" id="UP000822369">
    <property type="component" value="Chromosome 14"/>
</dbReference>